<reference evidence="2 3" key="1">
    <citation type="submission" date="2019-04" db="EMBL/GenBank/DDBJ databases">
        <authorList>
            <person name="Li Y."/>
            <person name="Wang J."/>
        </authorList>
    </citation>
    <scope>NUCLEOTIDE SEQUENCE [LARGE SCALE GENOMIC DNA]</scope>
    <source>
        <strain evidence="2 3">DSM 14668</strain>
    </source>
</reference>
<feature type="transmembrane region" description="Helical" evidence="1">
    <location>
        <begin position="36"/>
        <end position="56"/>
    </location>
</feature>
<dbReference type="Proteomes" id="UP000309215">
    <property type="component" value="Unassembled WGS sequence"/>
</dbReference>
<keyword evidence="1" id="KW-0472">Membrane</keyword>
<keyword evidence="3" id="KW-1185">Reference proteome</keyword>
<proteinExistence type="predicted"/>
<feature type="transmembrane region" description="Helical" evidence="1">
    <location>
        <begin position="118"/>
        <end position="144"/>
    </location>
</feature>
<feature type="transmembrane region" description="Helical" evidence="1">
    <location>
        <begin position="198"/>
        <end position="223"/>
    </location>
</feature>
<keyword evidence="1" id="KW-1133">Transmembrane helix</keyword>
<feature type="transmembrane region" description="Helical" evidence="1">
    <location>
        <begin position="167"/>
        <end position="186"/>
    </location>
</feature>
<dbReference type="RefSeq" id="WP_136934376.1">
    <property type="nucleotide sequence ID" value="NZ_SSMQ01000063.1"/>
</dbReference>
<feature type="transmembrane region" description="Helical" evidence="1">
    <location>
        <begin position="76"/>
        <end position="98"/>
    </location>
</feature>
<accession>A0A4U1IWA9</accession>
<comment type="caution">
    <text evidence="2">The sequence shown here is derived from an EMBL/GenBank/DDBJ whole genome shotgun (WGS) entry which is preliminary data.</text>
</comment>
<organism evidence="2 3">
    <name type="scientific">Polyangium fumosum</name>
    <dbReference type="NCBI Taxonomy" id="889272"/>
    <lineage>
        <taxon>Bacteria</taxon>
        <taxon>Pseudomonadati</taxon>
        <taxon>Myxococcota</taxon>
        <taxon>Polyangia</taxon>
        <taxon>Polyangiales</taxon>
        <taxon>Polyangiaceae</taxon>
        <taxon>Polyangium</taxon>
    </lineage>
</organism>
<evidence type="ECO:0000313" key="2">
    <source>
        <dbReference type="EMBL" id="TKC98834.1"/>
    </source>
</evidence>
<protein>
    <submittedName>
        <fullName evidence="2">Uncharacterized protein</fullName>
    </submittedName>
</protein>
<gene>
    <name evidence="2" type="ORF">E8A74_39955</name>
</gene>
<sequence>MDDQLDLGQAYAPPVASPPVAPLPDVISPYDRIVRFSFPVGAVVGLVMGSVVYLQSANALSVFNAQRNAPGIVCVAVLRGIGPASAVLAVSLTAAVLLHRAGRRASGPLEVDHARVLLVLATFPLLSVVTTLFCILASVLLWLAEPAGTPSEYLASLSDFMRWPDPAFGLVVAAGSGGFLTCLLRIGAKWLTTKKHGLALKLFVAYLSLAIPNALLRAIFLLVDPA</sequence>
<evidence type="ECO:0000256" key="1">
    <source>
        <dbReference type="SAM" id="Phobius"/>
    </source>
</evidence>
<dbReference type="AlphaFoldDB" id="A0A4U1IWA9"/>
<name>A0A4U1IWA9_9BACT</name>
<keyword evidence="1" id="KW-0812">Transmembrane</keyword>
<evidence type="ECO:0000313" key="3">
    <source>
        <dbReference type="Proteomes" id="UP000309215"/>
    </source>
</evidence>
<dbReference type="EMBL" id="SSMQ01000063">
    <property type="protein sequence ID" value="TKC98834.1"/>
    <property type="molecule type" value="Genomic_DNA"/>
</dbReference>